<evidence type="ECO:0000313" key="2">
    <source>
        <dbReference type="EMBL" id="AEB87135.1"/>
    </source>
</evidence>
<dbReference type="EMBL" id="CP002658">
    <property type="protein sequence ID" value="AEB87135.1"/>
    <property type="molecule type" value="Genomic_DNA"/>
</dbReference>
<feature type="region of interest" description="Disordered" evidence="1">
    <location>
        <begin position="1"/>
        <end position="25"/>
    </location>
</feature>
<proteinExistence type="predicted"/>
<keyword evidence="3" id="KW-1185">Reference proteome</keyword>
<evidence type="ECO:0000313" key="3">
    <source>
        <dbReference type="Proteomes" id="UP000007938"/>
    </source>
</evidence>
<dbReference type="Proteomes" id="UP000007938">
    <property type="component" value="Plasmid pALIDE201"/>
</dbReference>
<sequence>MSVFHKSTGPGALDRGYPNIPKGEGRARFSTRDFLWKTGKARGPVGLVGNAAVAGETARSPEARLWSAPLTGRRNGWGWFLTHLGAEGCKQRTSVFHKSTGPVAVARDTSISQEATVAPAFPQETSCGKADQREGLWSLWETRRLIVARSSARRAQAKGMCKAAQQSPQRGDERECANLEQPGRPAKRDDSPNNGR</sequence>
<geneLocation type="plasmid" evidence="2 3">
    <name>pALIDE201</name>
</geneLocation>
<reference evidence="2 3" key="1">
    <citation type="journal article" date="2011" name="J. Bacteriol.">
        <title>Genome Sequences of Alicycliphilus denitrificans Strains BC and K601T.</title>
        <authorList>
            <person name="Oosterkamp M.J."/>
            <person name="Veuskens T."/>
            <person name="Plugge C.M."/>
            <person name="Langenhoff A.A."/>
            <person name="Gerritse J."/>
            <person name="van Berkel W.J."/>
            <person name="Pieper D.H."/>
            <person name="Junca H."/>
            <person name="Goodwin L.A."/>
            <person name="Daligault H.E."/>
            <person name="Bruce D.C."/>
            <person name="Detter J.C."/>
            <person name="Tapia R."/>
            <person name="Han C.S."/>
            <person name="Land M.L."/>
            <person name="Hauser L.J."/>
            <person name="Smidt H."/>
            <person name="Stams A.J."/>
        </authorList>
    </citation>
    <scope>NUCLEOTIDE SEQUENCE [LARGE SCALE GENOMIC DNA]</scope>
    <source>
        <strain evidence="3">DSM 14773 / CIP 107495 / K601</strain>
        <plasmid evidence="2 3">pALIDE201</plasmid>
    </source>
</reference>
<dbReference type="HOGENOM" id="CLU_1389231_0_0_4"/>
<name>F4GH15_ALIDK</name>
<organism evidence="2 3">
    <name type="scientific">Alicycliphilus denitrificans (strain DSM 14773 / CIP 107495 / K601)</name>
    <dbReference type="NCBI Taxonomy" id="596154"/>
    <lineage>
        <taxon>Bacteria</taxon>
        <taxon>Pseudomonadati</taxon>
        <taxon>Pseudomonadota</taxon>
        <taxon>Betaproteobacteria</taxon>
        <taxon>Burkholderiales</taxon>
        <taxon>Comamonadaceae</taxon>
        <taxon>Alicycliphilus</taxon>
    </lineage>
</organism>
<evidence type="ECO:0000256" key="1">
    <source>
        <dbReference type="SAM" id="MobiDB-lite"/>
    </source>
</evidence>
<keyword evidence="2" id="KW-0614">Plasmid</keyword>
<reference evidence="2 3" key="2">
    <citation type="submission" date="2011-04" db="EMBL/GenBank/DDBJ databases">
        <title>Complete sequence of plasmid of Alicycliphilus denitrificans K601.</title>
        <authorList>
            <consortium name="US DOE Joint Genome Institute"/>
            <person name="Lucas S."/>
            <person name="Han J."/>
            <person name="Lapidus A."/>
            <person name="Cheng J.-F."/>
            <person name="Goodwin L."/>
            <person name="Pitluck S."/>
            <person name="Peters L."/>
            <person name="Zeytun A."/>
            <person name="Detter J.C."/>
            <person name="Han C."/>
            <person name="Tapia R."/>
            <person name="Land M."/>
            <person name="Hauser L."/>
            <person name="Kyrpides N."/>
            <person name="Ivanova N."/>
            <person name="Mikhailova N."/>
            <person name="Pagani I."/>
            <person name="Oosterkamp M."/>
            <person name="Pieper D."/>
            <person name="van Berkel W."/>
            <person name="Langenhoff A."/>
            <person name="Smidt H."/>
            <person name="Stams A."/>
            <person name="Woyke T."/>
        </authorList>
    </citation>
    <scope>NUCLEOTIDE SEQUENCE [LARGE SCALE GENOMIC DNA]</scope>
    <source>
        <strain evidence="3">DSM 14773 / CIP 107495 / K601</strain>
        <plasmid evidence="2 3">pALIDE201</plasmid>
    </source>
</reference>
<feature type="compositionally biased region" description="Basic and acidic residues" evidence="1">
    <location>
        <begin position="186"/>
        <end position="196"/>
    </location>
</feature>
<dbReference type="KEGG" id="adk:Alide2_4837"/>
<gene>
    <name evidence="2" type="ordered locus">Alide2_4837</name>
</gene>
<protein>
    <submittedName>
        <fullName evidence="2">Uncharacterized protein</fullName>
    </submittedName>
</protein>
<dbReference type="AlphaFoldDB" id="F4GH15"/>
<accession>F4GH15</accession>
<feature type="region of interest" description="Disordered" evidence="1">
    <location>
        <begin position="158"/>
        <end position="196"/>
    </location>
</feature>